<dbReference type="GO" id="GO:0003824">
    <property type="term" value="F:catalytic activity"/>
    <property type="evidence" value="ECO:0007669"/>
    <property type="project" value="InterPro"/>
</dbReference>
<evidence type="ECO:0000256" key="2">
    <source>
        <dbReference type="PIRSR" id="PIRSR601310-3"/>
    </source>
</evidence>
<evidence type="ECO:0000256" key="1">
    <source>
        <dbReference type="PIRSR" id="PIRSR601310-1"/>
    </source>
</evidence>
<reference evidence="5 6" key="1">
    <citation type="journal article" date="2015" name="Nature">
        <title>rRNA introns, odd ribosomes, and small enigmatic genomes across a large radiation of phyla.</title>
        <authorList>
            <person name="Brown C.T."/>
            <person name="Hug L.A."/>
            <person name="Thomas B.C."/>
            <person name="Sharon I."/>
            <person name="Castelle C.J."/>
            <person name="Singh A."/>
            <person name="Wilkins M.J."/>
            <person name="Williams K.H."/>
            <person name="Banfield J.F."/>
        </authorList>
    </citation>
    <scope>NUCLEOTIDE SEQUENCE [LARGE SCALE GENOMIC DNA]</scope>
</reference>
<evidence type="ECO:0000313" key="6">
    <source>
        <dbReference type="Proteomes" id="UP000034810"/>
    </source>
</evidence>
<dbReference type="PANTHER" id="PTHR46648:SF1">
    <property type="entry name" value="ADENOSINE 5'-MONOPHOSPHORAMIDASE HNT1"/>
    <property type="match status" value="1"/>
</dbReference>
<dbReference type="PROSITE" id="PS51084">
    <property type="entry name" value="HIT_2"/>
    <property type="match status" value="1"/>
</dbReference>
<dbReference type="GO" id="GO:0009117">
    <property type="term" value="P:nucleotide metabolic process"/>
    <property type="evidence" value="ECO:0007669"/>
    <property type="project" value="TreeGrafter"/>
</dbReference>
<sequence length="136" mass="15451">MDECLFCKIIANKVPSYTVYEDDYTRAFLDIFPSTSGHVVVILKKHGWTILDYTPEELSHLMETVQKVVTALTKVYATEVFTIGTNHKEPLGVHHLHIHVLPRFPDDKGGVIQLVVEKEVKEALPAVAEKIKKEIR</sequence>
<evidence type="ECO:0000313" key="5">
    <source>
        <dbReference type="EMBL" id="KKS81241.1"/>
    </source>
</evidence>
<feature type="active site" description="Tele-AMP-histidine intermediate" evidence="1">
    <location>
        <position position="97"/>
    </location>
</feature>
<protein>
    <submittedName>
        <fullName evidence="5">Hit-like protein</fullName>
    </submittedName>
</protein>
<comment type="caution">
    <text evidence="5">The sequence shown here is derived from an EMBL/GenBank/DDBJ whole genome shotgun (WGS) entry which is preliminary data.</text>
</comment>
<dbReference type="InterPro" id="IPR011146">
    <property type="entry name" value="HIT-like"/>
</dbReference>
<organism evidence="5 6">
    <name type="scientific">Candidatus Wolfebacteria bacterium GW2011_GWC1_43_10</name>
    <dbReference type="NCBI Taxonomy" id="1619011"/>
    <lineage>
        <taxon>Bacteria</taxon>
        <taxon>Candidatus Wolfeibacteriota</taxon>
    </lineage>
</organism>
<dbReference type="PRINTS" id="PR00332">
    <property type="entry name" value="HISTRIAD"/>
</dbReference>
<dbReference type="Proteomes" id="UP000034810">
    <property type="component" value="Unassembled WGS sequence"/>
</dbReference>
<dbReference type="InterPro" id="IPR036265">
    <property type="entry name" value="HIT-like_sf"/>
</dbReference>
<dbReference type="SUPFAM" id="SSF54197">
    <property type="entry name" value="HIT-like"/>
    <property type="match status" value="1"/>
</dbReference>
<evidence type="ECO:0000259" key="4">
    <source>
        <dbReference type="PROSITE" id="PS51084"/>
    </source>
</evidence>
<feature type="domain" description="HIT" evidence="4">
    <location>
        <begin position="5"/>
        <end position="110"/>
    </location>
</feature>
<proteinExistence type="predicted"/>
<gene>
    <name evidence="5" type="ORF">UV58_C0025G0018</name>
</gene>
<dbReference type="EMBL" id="LCFA01000025">
    <property type="protein sequence ID" value="KKS81241.1"/>
    <property type="molecule type" value="Genomic_DNA"/>
</dbReference>
<accession>A0A0G1EDW3</accession>
<name>A0A0G1EDW3_9BACT</name>
<dbReference type="InterPro" id="IPR001310">
    <property type="entry name" value="Histidine_triad_HIT"/>
</dbReference>
<evidence type="ECO:0000256" key="3">
    <source>
        <dbReference type="PROSITE-ProRule" id="PRU00464"/>
    </source>
</evidence>
<feature type="short sequence motif" description="Histidine triad motif" evidence="2 3">
    <location>
        <begin position="95"/>
        <end position="99"/>
    </location>
</feature>
<dbReference type="PANTHER" id="PTHR46648">
    <property type="entry name" value="HIT FAMILY PROTEIN 1"/>
    <property type="match status" value="1"/>
</dbReference>
<dbReference type="Gene3D" id="3.30.428.10">
    <property type="entry name" value="HIT-like"/>
    <property type="match status" value="1"/>
</dbReference>
<dbReference type="Pfam" id="PF01230">
    <property type="entry name" value="HIT"/>
    <property type="match status" value="1"/>
</dbReference>
<dbReference type="AlphaFoldDB" id="A0A0G1EDW3"/>